<reference evidence="2 3" key="1">
    <citation type="submission" date="2024-05" db="EMBL/GenBank/DDBJ databases">
        <title>Haplotype-resolved chromosome-level genome assembly of Huyou (Citrus changshanensis).</title>
        <authorList>
            <person name="Miao C."/>
            <person name="Chen W."/>
            <person name="Wu Y."/>
            <person name="Wang L."/>
            <person name="Zhao S."/>
            <person name="Grierson D."/>
            <person name="Xu C."/>
            <person name="Chen K."/>
        </authorList>
    </citation>
    <scope>NUCLEOTIDE SEQUENCE [LARGE SCALE GENOMIC DNA]</scope>
    <source>
        <strain evidence="2">01-14</strain>
        <tissue evidence="2">Leaf</tissue>
    </source>
</reference>
<feature type="compositionally biased region" description="Polar residues" evidence="1">
    <location>
        <begin position="11"/>
        <end position="20"/>
    </location>
</feature>
<accession>A0AAP0MJ22</accession>
<evidence type="ECO:0000313" key="3">
    <source>
        <dbReference type="Proteomes" id="UP001428341"/>
    </source>
</evidence>
<sequence>MHANLRPHVTKTLSPNTYVPNPNPLRHPHSLPVEPTLILTTLDPHKRTAVTIPINNHEIVSNPPSGSSGKEADNLEQQLYPNHLTDPLDEKDDGAINTMVFYDGDPQLAFSNEDEDIMSDDENIVVNETPGVHGGATLGLTSYSVAVGKARQTLISEVGATTASADRDYAGLSGTRGERTAQLRRGVLADGEWAAVNGWCLLELDGAAGCCCECCRRGLLWLLSVGAEVLNGAAVAAAEVLMSSATVLRK</sequence>
<dbReference type="EMBL" id="JBCGBO010000003">
    <property type="protein sequence ID" value="KAK9214368.1"/>
    <property type="molecule type" value="Genomic_DNA"/>
</dbReference>
<feature type="region of interest" description="Disordered" evidence="1">
    <location>
        <begin position="1"/>
        <end position="27"/>
    </location>
</feature>
<name>A0AAP0MJ22_9ROSI</name>
<evidence type="ECO:0000256" key="1">
    <source>
        <dbReference type="SAM" id="MobiDB-lite"/>
    </source>
</evidence>
<organism evidence="2 3">
    <name type="scientific">Citrus x changshan-huyou</name>
    <dbReference type="NCBI Taxonomy" id="2935761"/>
    <lineage>
        <taxon>Eukaryota</taxon>
        <taxon>Viridiplantae</taxon>
        <taxon>Streptophyta</taxon>
        <taxon>Embryophyta</taxon>
        <taxon>Tracheophyta</taxon>
        <taxon>Spermatophyta</taxon>
        <taxon>Magnoliopsida</taxon>
        <taxon>eudicotyledons</taxon>
        <taxon>Gunneridae</taxon>
        <taxon>Pentapetalae</taxon>
        <taxon>rosids</taxon>
        <taxon>malvids</taxon>
        <taxon>Sapindales</taxon>
        <taxon>Rutaceae</taxon>
        <taxon>Aurantioideae</taxon>
        <taxon>Citrus</taxon>
    </lineage>
</organism>
<comment type="caution">
    <text evidence="2">The sequence shown here is derived from an EMBL/GenBank/DDBJ whole genome shotgun (WGS) entry which is preliminary data.</text>
</comment>
<gene>
    <name evidence="2" type="ORF">WN944_006358</name>
</gene>
<protein>
    <submittedName>
        <fullName evidence="2">Uncharacterized protein</fullName>
    </submittedName>
</protein>
<dbReference type="Proteomes" id="UP001428341">
    <property type="component" value="Unassembled WGS sequence"/>
</dbReference>
<keyword evidence="3" id="KW-1185">Reference proteome</keyword>
<evidence type="ECO:0000313" key="2">
    <source>
        <dbReference type="EMBL" id="KAK9214368.1"/>
    </source>
</evidence>
<dbReference type="AlphaFoldDB" id="A0AAP0MJ22"/>
<proteinExistence type="predicted"/>